<gene>
    <name evidence="5" type="primary">rpsB</name>
    <name evidence="6" type="ORF">A2Y68_00880</name>
</gene>
<dbReference type="InterPro" id="IPR018130">
    <property type="entry name" value="Ribosomal_uS2_CS"/>
</dbReference>
<evidence type="ECO:0000256" key="1">
    <source>
        <dbReference type="ARBA" id="ARBA00006242"/>
    </source>
</evidence>
<dbReference type="AlphaFoldDB" id="A0A1F7X4D5"/>
<dbReference type="PANTHER" id="PTHR12534">
    <property type="entry name" value="30S RIBOSOMAL PROTEIN S2 PROKARYOTIC AND ORGANELLAR"/>
    <property type="match status" value="1"/>
</dbReference>
<keyword evidence="2 5" id="KW-0689">Ribosomal protein</keyword>
<evidence type="ECO:0000313" key="6">
    <source>
        <dbReference type="EMBL" id="OGM09964.1"/>
    </source>
</evidence>
<dbReference type="PRINTS" id="PR00395">
    <property type="entry name" value="RIBOSOMALS2"/>
</dbReference>
<accession>A0A1F7X4D5</accession>
<evidence type="ECO:0000313" key="7">
    <source>
        <dbReference type="Proteomes" id="UP000176778"/>
    </source>
</evidence>
<evidence type="ECO:0000256" key="2">
    <source>
        <dbReference type="ARBA" id="ARBA00022980"/>
    </source>
</evidence>
<dbReference type="CDD" id="cd01425">
    <property type="entry name" value="RPS2"/>
    <property type="match status" value="1"/>
</dbReference>
<dbReference type="InterPro" id="IPR001865">
    <property type="entry name" value="Ribosomal_uS2"/>
</dbReference>
<dbReference type="InterPro" id="IPR023591">
    <property type="entry name" value="Ribosomal_uS2_flav_dom_sf"/>
</dbReference>
<dbReference type="Pfam" id="PF00318">
    <property type="entry name" value="Ribosomal_S2"/>
    <property type="match status" value="1"/>
</dbReference>
<sequence>MTSKISLEKLLEAGAHFGHQARRWNPKMSSYLYGVEEGIHIFDLPKTKIALEEALEVLTKASAEGKVILLLGTKKQVKDKIIEVGKETGCPYVSERWLGGTLSNFEQIKRTIDKLADMKVKMAAGDYAKFTKKERLLIERDIARMDRFLGGITQLEKLPDILFIVDTHKEKGAVREATKAKIGTVGIVDTNADPTLIDYPIPMNDDASKALDYVMDLVKDAIIAGQKKIKPVKEAK</sequence>
<dbReference type="PANTHER" id="PTHR12534:SF0">
    <property type="entry name" value="SMALL RIBOSOMAL SUBUNIT PROTEIN US2M"/>
    <property type="match status" value="1"/>
</dbReference>
<comment type="similarity">
    <text evidence="1 5">Belongs to the universal ribosomal protein uS2 family.</text>
</comment>
<dbReference type="GO" id="GO:0006412">
    <property type="term" value="P:translation"/>
    <property type="evidence" value="ECO:0007669"/>
    <property type="project" value="UniProtKB-UniRule"/>
</dbReference>
<dbReference type="NCBIfam" id="TIGR01011">
    <property type="entry name" value="rpsB_bact"/>
    <property type="match status" value="1"/>
</dbReference>
<dbReference type="GO" id="GO:0003735">
    <property type="term" value="F:structural constituent of ribosome"/>
    <property type="evidence" value="ECO:0007669"/>
    <property type="project" value="InterPro"/>
</dbReference>
<organism evidence="6 7">
    <name type="scientific">Candidatus Woesebacteria bacterium RBG_13_46_13</name>
    <dbReference type="NCBI Taxonomy" id="1802479"/>
    <lineage>
        <taxon>Bacteria</taxon>
        <taxon>Candidatus Woeseibacteriota</taxon>
    </lineage>
</organism>
<dbReference type="Gene3D" id="3.40.50.10490">
    <property type="entry name" value="Glucose-6-phosphate isomerase like protein, domain 1"/>
    <property type="match status" value="1"/>
</dbReference>
<dbReference type="HAMAP" id="MF_00291_B">
    <property type="entry name" value="Ribosomal_uS2_B"/>
    <property type="match status" value="1"/>
</dbReference>
<proteinExistence type="inferred from homology"/>
<evidence type="ECO:0000256" key="3">
    <source>
        <dbReference type="ARBA" id="ARBA00023274"/>
    </source>
</evidence>
<dbReference type="Proteomes" id="UP000176778">
    <property type="component" value="Unassembled WGS sequence"/>
</dbReference>
<dbReference type="EMBL" id="MGFR01000002">
    <property type="protein sequence ID" value="OGM09964.1"/>
    <property type="molecule type" value="Genomic_DNA"/>
</dbReference>
<keyword evidence="3 5" id="KW-0687">Ribonucleoprotein</keyword>
<comment type="caution">
    <text evidence="6">The sequence shown here is derived from an EMBL/GenBank/DDBJ whole genome shotgun (WGS) entry which is preliminary data.</text>
</comment>
<dbReference type="Gene3D" id="1.10.287.610">
    <property type="entry name" value="Helix hairpin bin"/>
    <property type="match status" value="1"/>
</dbReference>
<dbReference type="STRING" id="1802479.A2Y68_00880"/>
<reference evidence="6 7" key="1">
    <citation type="journal article" date="2016" name="Nat. Commun.">
        <title>Thousands of microbial genomes shed light on interconnected biogeochemical processes in an aquifer system.</title>
        <authorList>
            <person name="Anantharaman K."/>
            <person name="Brown C.T."/>
            <person name="Hug L.A."/>
            <person name="Sharon I."/>
            <person name="Castelle C.J."/>
            <person name="Probst A.J."/>
            <person name="Thomas B.C."/>
            <person name="Singh A."/>
            <person name="Wilkins M.J."/>
            <person name="Karaoz U."/>
            <person name="Brodie E.L."/>
            <person name="Williams K.H."/>
            <person name="Hubbard S.S."/>
            <person name="Banfield J.F."/>
        </authorList>
    </citation>
    <scope>NUCLEOTIDE SEQUENCE [LARGE SCALE GENOMIC DNA]</scope>
</reference>
<dbReference type="InterPro" id="IPR005706">
    <property type="entry name" value="Ribosomal_uS2_bac/mit/plastid"/>
</dbReference>
<evidence type="ECO:0000256" key="5">
    <source>
        <dbReference type="HAMAP-Rule" id="MF_00291"/>
    </source>
</evidence>
<name>A0A1F7X4D5_9BACT</name>
<protein>
    <recommendedName>
        <fullName evidence="4 5">Small ribosomal subunit protein uS2</fullName>
    </recommendedName>
</protein>
<dbReference type="GO" id="GO:0022627">
    <property type="term" value="C:cytosolic small ribosomal subunit"/>
    <property type="evidence" value="ECO:0007669"/>
    <property type="project" value="TreeGrafter"/>
</dbReference>
<evidence type="ECO:0000256" key="4">
    <source>
        <dbReference type="ARBA" id="ARBA00035256"/>
    </source>
</evidence>
<dbReference type="PROSITE" id="PS00962">
    <property type="entry name" value="RIBOSOMAL_S2_1"/>
    <property type="match status" value="1"/>
</dbReference>
<dbReference type="SUPFAM" id="SSF52313">
    <property type="entry name" value="Ribosomal protein S2"/>
    <property type="match status" value="1"/>
</dbReference>